<dbReference type="OrthoDB" id="3852853at2"/>
<feature type="signal peptide" evidence="3">
    <location>
        <begin position="1"/>
        <end position="38"/>
    </location>
</feature>
<feature type="compositionally biased region" description="Basic and acidic residues" evidence="1">
    <location>
        <begin position="393"/>
        <end position="402"/>
    </location>
</feature>
<keyword evidence="2" id="KW-1133">Transmembrane helix</keyword>
<keyword evidence="2" id="KW-0472">Membrane</keyword>
<dbReference type="Proteomes" id="UP000327000">
    <property type="component" value="Unassembled WGS sequence"/>
</dbReference>
<accession>A0A5N5WC57</accession>
<keyword evidence="3" id="KW-0732">Signal</keyword>
<dbReference type="EMBL" id="VOKX01000010">
    <property type="protein sequence ID" value="KAB7849213.1"/>
    <property type="molecule type" value="Genomic_DNA"/>
</dbReference>
<dbReference type="InterPro" id="IPR008930">
    <property type="entry name" value="Terpenoid_cyclase/PrenylTrfase"/>
</dbReference>
<feature type="transmembrane region" description="Helical" evidence="2">
    <location>
        <begin position="407"/>
        <end position="425"/>
    </location>
</feature>
<proteinExistence type="predicted"/>
<keyword evidence="5" id="KW-1185">Reference proteome</keyword>
<comment type="caution">
    <text evidence="4">The sequence shown here is derived from an EMBL/GenBank/DDBJ whole genome shotgun (WGS) entry which is preliminary data.</text>
</comment>
<evidence type="ECO:0000313" key="5">
    <source>
        <dbReference type="Proteomes" id="UP000327000"/>
    </source>
</evidence>
<organism evidence="4 5">
    <name type="scientific">Streptomyces mobaraensis</name>
    <name type="common">Streptoverticillium mobaraense</name>
    <dbReference type="NCBI Taxonomy" id="35621"/>
    <lineage>
        <taxon>Bacteria</taxon>
        <taxon>Bacillati</taxon>
        <taxon>Actinomycetota</taxon>
        <taxon>Actinomycetes</taxon>
        <taxon>Kitasatosporales</taxon>
        <taxon>Streptomycetaceae</taxon>
        <taxon>Streptomyces</taxon>
    </lineage>
</organism>
<name>A0A5N5WC57_STRMB</name>
<evidence type="ECO:0008006" key="6">
    <source>
        <dbReference type="Google" id="ProtNLM"/>
    </source>
</evidence>
<sequence length="432" mass="43650">MAPSPAARARRATRIRRGATVLAGVAVLGAAAAPAALADASPSAAAPGLYGSADPKFDGVFRQSLAFLAQHATGVTPARPAIDWLAGQQCADGGFPGYRADTGKPCDTAKDEFPDQTAAAVQALAAVGGRGEQVEKGLAWLKGHQNGDGGWGMTPGAESNANSTAAAVGAFAAAGQDPAKVRSKDGKSPYDALLTFQLGCDAPDGDRGAFAWAPQKGKLNADNFASAAATTGALGKGYLVEPAGKENKPVRPLACSEGDGGDKAKPKDAPAAAEAAAAYLAKKLDAGRGHLEASMPGAPKGPDYGTTADAVTALAAGGHREAAGKTLDWLKSADSKTMAWAEGDNGKGDPGRLAKLVLAARAAGADPRDFGGTDLVEKLNATGPAPESVATSDEEKKDDKDSSSGNWWFVAVAFVAAVGVGFLFSNRRKKQR</sequence>
<keyword evidence="2" id="KW-0812">Transmembrane</keyword>
<feature type="region of interest" description="Disordered" evidence="1">
    <location>
        <begin position="369"/>
        <end position="403"/>
    </location>
</feature>
<gene>
    <name evidence="4" type="ORF">FRZ00_07235</name>
</gene>
<dbReference type="RefSeq" id="WP_078588244.1">
    <property type="nucleotide sequence ID" value="NZ_JBFADJ010000011.1"/>
</dbReference>
<evidence type="ECO:0000256" key="1">
    <source>
        <dbReference type="SAM" id="MobiDB-lite"/>
    </source>
</evidence>
<evidence type="ECO:0000313" key="4">
    <source>
        <dbReference type="EMBL" id="KAB7849213.1"/>
    </source>
</evidence>
<reference evidence="4 5" key="1">
    <citation type="journal article" date="2019" name="Microb. Cell Fact.">
        <title>Exploring novel herbicidin analogues by transcriptional regulator overexpression and MS/MS molecular networking.</title>
        <authorList>
            <person name="Shi Y."/>
            <person name="Gu R."/>
            <person name="Li Y."/>
            <person name="Wang X."/>
            <person name="Ren W."/>
            <person name="Li X."/>
            <person name="Wang L."/>
            <person name="Xie Y."/>
            <person name="Hong B."/>
        </authorList>
    </citation>
    <scope>NUCLEOTIDE SEQUENCE [LARGE SCALE GENOMIC DNA]</scope>
    <source>
        <strain evidence="4 5">US-43</strain>
    </source>
</reference>
<feature type="region of interest" description="Disordered" evidence="1">
    <location>
        <begin position="248"/>
        <end position="267"/>
    </location>
</feature>
<dbReference type="Gene3D" id="1.50.10.20">
    <property type="match status" value="1"/>
</dbReference>
<evidence type="ECO:0000256" key="3">
    <source>
        <dbReference type="SAM" id="SignalP"/>
    </source>
</evidence>
<protein>
    <recommendedName>
        <fullName evidence="6">Terpene cyclase/mutase family protein</fullName>
    </recommendedName>
</protein>
<dbReference type="AlphaFoldDB" id="A0A5N5WC57"/>
<evidence type="ECO:0000256" key="2">
    <source>
        <dbReference type="SAM" id="Phobius"/>
    </source>
</evidence>
<feature type="chain" id="PRO_5038370985" description="Terpene cyclase/mutase family protein" evidence="3">
    <location>
        <begin position="39"/>
        <end position="432"/>
    </location>
</feature>
<dbReference type="SUPFAM" id="SSF48239">
    <property type="entry name" value="Terpenoid cyclases/Protein prenyltransferases"/>
    <property type="match status" value="1"/>
</dbReference>